<dbReference type="EMBL" id="JXYS01000062">
    <property type="protein sequence ID" value="KJF17171.1"/>
    <property type="molecule type" value="Genomic_DNA"/>
</dbReference>
<organism evidence="1 2">
    <name type="scientific">Acidithrix ferrooxidans</name>
    <dbReference type="NCBI Taxonomy" id="1280514"/>
    <lineage>
        <taxon>Bacteria</taxon>
        <taxon>Bacillati</taxon>
        <taxon>Actinomycetota</taxon>
        <taxon>Acidimicrobiia</taxon>
        <taxon>Acidimicrobiales</taxon>
        <taxon>Acidimicrobiaceae</taxon>
        <taxon>Acidithrix</taxon>
    </lineage>
</organism>
<proteinExistence type="predicted"/>
<dbReference type="InterPro" id="IPR007922">
    <property type="entry name" value="DciA-like"/>
</dbReference>
<dbReference type="AlphaFoldDB" id="A0A0D8HJB2"/>
<protein>
    <recommendedName>
        <fullName evidence="3">DUF721 domain-containing protein</fullName>
    </recommendedName>
</protein>
<accession>A0A0D8HJB2</accession>
<dbReference type="OrthoDB" id="9796545at2"/>
<dbReference type="STRING" id="1280514.AXFE_19820"/>
<evidence type="ECO:0008006" key="3">
    <source>
        <dbReference type="Google" id="ProtNLM"/>
    </source>
</evidence>
<name>A0A0D8HJB2_9ACTN</name>
<keyword evidence="2" id="KW-1185">Reference proteome</keyword>
<reference evidence="1 2" key="1">
    <citation type="submission" date="2015-01" db="EMBL/GenBank/DDBJ databases">
        <title>Draft genome of the acidophilic iron oxidizer Acidithrix ferrooxidans strain Py-F3.</title>
        <authorList>
            <person name="Poehlein A."/>
            <person name="Eisen S."/>
            <person name="Schloemann M."/>
            <person name="Johnson B.D."/>
            <person name="Daniel R."/>
            <person name="Muehling M."/>
        </authorList>
    </citation>
    <scope>NUCLEOTIDE SEQUENCE [LARGE SCALE GENOMIC DNA]</scope>
    <source>
        <strain evidence="1 2">Py-F3</strain>
    </source>
</reference>
<comment type="caution">
    <text evidence="1">The sequence shown here is derived from an EMBL/GenBank/DDBJ whole genome shotgun (WGS) entry which is preliminary data.</text>
</comment>
<sequence>MDDASLHPFTNSIAIVKKMIDKNDSLLLDEIIQSWNELVGVLIGAHSRPTLVKDSILVVAVDSPPTKTSLTLASRKIIAELTSRGYGFTGIETQLRSRVKAQTLNLEGDNVGK</sequence>
<evidence type="ECO:0000313" key="1">
    <source>
        <dbReference type="EMBL" id="KJF17171.1"/>
    </source>
</evidence>
<dbReference type="Pfam" id="PF05258">
    <property type="entry name" value="DciA"/>
    <property type="match status" value="1"/>
</dbReference>
<dbReference type="RefSeq" id="WP_152625999.1">
    <property type="nucleotide sequence ID" value="NZ_JXYS01000062.1"/>
</dbReference>
<evidence type="ECO:0000313" key="2">
    <source>
        <dbReference type="Proteomes" id="UP000032360"/>
    </source>
</evidence>
<dbReference type="Proteomes" id="UP000032360">
    <property type="component" value="Unassembled WGS sequence"/>
</dbReference>
<gene>
    <name evidence="1" type="ORF">AXFE_19820</name>
</gene>